<comment type="caution">
    <text evidence="3">The sequence shown here is derived from an EMBL/GenBank/DDBJ whole genome shotgun (WGS) entry which is preliminary data.</text>
</comment>
<evidence type="ECO:0000313" key="3">
    <source>
        <dbReference type="EMBL" id="PPB84301.1"/>
    </source>
</evidence>
<reference evidence="3 4" key="1">
    <citation type="submission" date="2018-01" db="EMBL/GenBank/DDBJ databases">
        <title>Genomic Encyclopedia of Type Strains, Phase III (KMG-III): the genomes of soil and plant-associated and newly described type strains.</title>
        <authorList>
            <person name="Whitman W."/>
        </authorList>
    </citation>
    <scope>NUCLEOTIDE SEQUENCE [LARGE SCALE GENOMIC DNA]</scope>
    <source>
        <strain evidence="3 4">HKI456</strain>
    </source>
</reference>
<dbReference type="Proteomes" id="UP000243096">
    <property type="component" value="Unassembled WGS sequence"/>
</dbReference>
<dbReference type="EMBL" id="PRDW01000004">
    <property type="protein sequence ID" value="PPB84301.1"/>
    <property type="molecule type" value="Genomic_DNA"/>
</dbReference>
<dbReference type="SUPFAM" id="SSF48403">
    <property type="entry name" value="Ankyrin repeat"/>
    <property type="match status" value="1"/>
</dbReference>
<dbReference type="PROSITE" id="PS50088">
    <property type="entry name" value="ANK_REPEAT"/>
    <property type="match status" value="3"/>
</dbReference>
<evidence type="ECO:0000313" key="4">
    <source>
        <dbReference type="Proteomes" id="UP000243096"/>
    </source>
</evidence>
<dbReference type="SMART" id="SM00248">
    <property type="entry name" value="ANK"/>
    <property type="match status" value="5"/>
</dbReference>
<feature type="repeat" description="ANK" evidence="1">
    <location>
        <begin position="186"/>
        <end position="218"/>
    </location>
</feature>
<evidence type="ECO:0000256" key="1">
    <source>
        <dbReference type="PROSITE-ProRule" id="PRU00023"/>
    </source>
</evidence>
<name>A0A2P5KC86_9BURK</name>
<sequence length="272" mass="28680">MSCMNNFAGFSNVIRSSFTVARVLHCCSARWLAGAWLTCVLTMGIGATIPSTAQASPADTMIKAVKFDDVDAVRKLLAAGIDPNLVDASGMPMLVLAAREKSEKVAALLADQPKTDLGKLDRAGENAMMLAALNGETELVKQLIEKGGAVNKSGWTPLHYAATTGQDEVVKLLIDHSAYIDAASPNGTTPLMMAARGGHITTVKLLLDEGADLTLKNQLELTAIDFAKQYNQKDIADGLAARLEKIQMQQRQKDSRPPATAGGSAGNAGSAK</sequence>
<keyword evidence="4" id="KW-1185">Reference proteome</keyword>
<dbReference type="AlphaFoldDB" id="A0A2P5KC86"/>
<dbReference type="PANTHER" id="PTHR22677">
    <property type="entry name" value="ANKYRIN REPEAT DOMAIN-CONTAINING PROTEIN 60"/>
    <property type="match status" value="1"/>
</dbReference>
<dbReference type="Pfam" id="PF12796">
    <property type="entry name" value="Ank_2"/>
    <property type="match status" value="2"/>
</dbReference>
<dbReference type="InterPro" id="IPR039323">
    <property type="entry name" value="ANKRD_45/46/60"/>
</dbReference>
<dbReference type="PRINTS" id="PR01415">
    <property type="entry name" value="ANKYRIN"/>
</dbReference>
<dbReference type="PROSITE" id="PS50297">
    <property type="entry name" value="ANK_REP_REGION"/>
    <property type="match status" value="3"/>
</dbReference>
<dbReference type="InterPro" id="IPR036770">
    <property type="entry name" value="Ankyrin_rpt-contain_sf"/>
</dbReference>
<dbReference type="Gene3D" id="1.25.40.20">
    <property type="entry name" value="Ankyrin repeat-containing domain"/>
    <property type="match status" value="1"/>
</dbReference>
<dbReference type="InterPro" id="IPR002110">
    <property type="entry name" value="Ankyrin_rpt"/>
</dbReference>
<evidence type="ECO:0000256" key="2">
    <source>
        <dbReference type="SAM" id="MobiDB-lite"/>
    </source>
</evidence>
<protein>
    <submittedName>
        <fullName evidence="3">Uncharacterized protein</fullName>
    </submittedName>
</protein>
<feature type="region of interest" description="Disordered" evidence="2">
    <location>
        <begin position="247"/>
        <end position="272"/>
    </location>
</feature>
<feature type="repeat" description="ANK" evidence="1">
    <location>
        <begin position="123"/>
        <end position="155"/>
    </location>
</feature>
<keyword evidence="1" id="KW-0040">ANK repeat</keyword>
<feature type="repeat" description="ANK" evidence="1">
    <location>
        <begin position="153"/>
        <end position="185"/>
    </location>
</feature>
<organism evidence="3 4">
    <name type="scientific">Mycetohabitans endofungorum</name>
    <dbReference type="NCBI Taxonomy" id="417203"/>
    <lineage>
        <taxon>Bacteria</taxon>
        <taxon>Pseudomonadati</taxon>
        <taxon>Pseudomonadota</taxon>
        <taxon>Betaproteobacteria</taxon>
        <taxon>Burkholderiales</taxon>
        <taxon>Burkholderiaceae</taxon>
        <taxon>Mycetohabitans</taxon>
    </lineage>
</organism>
<dbReference type="PANTHER" id="PTHR22677:SF4">
    <property type="entry name" value="USHER SYNDROME TYPE-1G PROTEIN-LIKE PROTEIN"/>
    <property type="match status" value="1"/>
</dbReference>
<accession>A0A2P5KC86</accession>
<proteinExistence type="predicted"/>
<gene>
    <name evidence="3" type="ORF">B0O95_104254</name>
</gene>
<dbReference type="OrthoDB" id="198309at2"/>